<evidence type="ECO:0000313" key="2">
    <source>
        <dbReference type="Proteomes" id="UP000234752"/>
    </source>
</evidence>
<keyword evidence="1" id="KW-0670">Pyruvate</keyword>
<dbReference type="OrthoDB" id="9785398at2"/>
<dbReference type="AlphaFoldDB" id="A0A2K9NHD6"/>
<sequence length="269" mass="27684">MTKTKFEIFDALHRGDGPLILCNVWDGGSARMMRNLGAQAIATTSAGLAWALGMADGNKLPADLLLHAAATIVRAVPDLPVSIDMEAGYSDDPAAVADLARRIVATGVVGVNIEDGAGTPDLLAAKIQAIRAAVGPGLFINARTDVYLKGLAPAGERAAEVARRAQLYTAAGASGLFPAGVTDPNEIKYISSSIKVPLNVMARPGLLPAADLSKLGVKRLSAGSALPEYLWGRVAAIGGAFLQDGVSDPICADPMPYRDINALMAGVSA</sequence>
<dbReference type="PANTHER" id="PTHR42905:SF16">
    <property type="entry name" value="CARBOXYPHOSPHONOENOLPYRUVATE PHOSPHONOMUTASE-LIKE PROTEIN (AFU_ORTHOLOGUE AFUA_5G07230)"/>
    <property type="match status" value="1"/>
</dbReference>
<dbReference type="GO" id="GO:0016829">
    <property type="term" value="F:lyase activity"/>
    <property type="evidence" value="ECO:0007669"/>
    <property type="project" value="UniProtKB-KW"/>
</dbReference>
<proteinExistence type="predicted"/>
<dbReference type="InterPro" id="IPR040442">
    <property type="entry name" value="Pyrv_kinase-like_dom_sf"/>
</dbReference>
<dbReference type="Pfam" id="PF13714">
    <property type="entry name" value="PEP_mutase"/>
    <property type="match status" value="1"/>
</dbReference>
<keyword evidence="2" id="KW-1185">Reference proteome</keyword>
<evidence type="ECO:0000313" key="1">
    <source>
        <dbReference type="EMBL" id="AUN32497.1"/>
    </source>
</evidence>
<dbReference type="SUPFAM" id="SSF51621">
    <property type="entry name" value="Phosphoenolpyruvate/pyruvate domain"/>
    <property type="match status" value="1"/>
</dbReference>
<reference evidence="1 2" key="1">
    <citation type="submission" date="2017-12" db="EMBL/GenBank/DDBJ databases">
        <title>Genomes of bacteria within cyanobacterial aggregates.</title>
        <authorList>
            <person name="Cai H."/>
        </authorList>
    </citation>
    <scope>NUCLEOTIDE SEQUENCE [LARGE SCALE GENOMIC DNA]</scope>
    <source>
        <strain evidence="1 2">TH16</strain>
    </source>
</reference>
<dbReference type="InterPro" id="IPR015813">
    <property type="entry name" value="Pyrv/PenolPyrv_kinase-like_dom"/>
</dbReference>
<accession>A0A2K9NHD6</accession>
<organism evidence="1 2">
    <name type="scientific">Niveispirillum cyanobacteriorum</name>
    <dbReference type="NCBI Taxonomy" id="1612173"/>
    <lineage>
        <taxon>Bacteria</taxon>
        <taxon>Pseudomonadati</taxon>
        <taxon>Pseudomonadota</taxon>
        <taxon>Alphaproteobacteria</taxon>
        <taxon>Rhodospirillales</taxon>
        <taxon>Azospirillaceae</taxon>
        <taxon>Niveispirillum</taxon>
    </lineage>
</organism>
<name>A0A2K9NHD6_9PROT</name>
<dbReference type="RefSeq" id="WP_102114032.1">
    <property type="nucleotide sequence ID" value="NZ_BMGN01000007.1"/>
</dbReference>
<dbReference type="InterPro" id="IPR039556">
    <property type="entry name" value="ICL/PEPM"/>
</dbReference>
<protein>
    <submittedName>
        <fullName evidence="1">Isocitrate lyase/phosphoenolpyruvate mutase family protein</fullName>
    </submittedName>
</protein>
<dbReference type="KEGG" id="ncb:C0V82_19235"/>
<dbReference type="Gene3D" id="3.20.20.60">
    <property type="entry name" value="Phosphoenolpyruvate-binding domains"/>
    <property type="match status" value="1"/>
</dbReference>
<gene>
    <name evidence="1" type="ORF">C0V82_19235</name>
</gene>
<dbReference type="Proteomes" id="UP000234752">
    <property type="component" value="Chromosome eg_2"/>
</dbReference>
<keyword evidence="1" id="KW-0456">Lyase</keyword>
<dbReference type="PANTHER" id="PTHR42905">
    <property type="entry name" value="PHOSPHOENOLPYRUVATE CARBOXYLASE"/>
    <property type="match status" value="1"/>
</dbReference>
<dbReference type="EMBL" id="CP025612">
    <property type="protein sequence ID" value="AUN32497.1"/>
    <property type="molecule type" value="Genomic_DNA"/>
</dbReference>
<dbReference type="CDD" id="cd00377">
    <property type="entry name" value="ICL_PEPM"/>
    <property type="match status" value="1"/>
</dbReference>